<dbReference type="STRING" id="574376.BAMA_15295"/>
<sequence>MFFSVEFICSVGIPLSEIAITELGEFCNTFGSELIIEAVNRAIDENAPKWRYIRSILVSWEKKRVKTINDVAALDSQFEISK</sequence>
<dbReference type="SUPFAM" id="SSF158499">
    <property type="entry name" value="DnaD domain-like"/>
    <property type="match status" value="1"/>
</dbReference>
<evidence type="ECO:0000313" key="4">
    <source>
        <dbReference type="Proteomes" id="UP000027822"/>
    </source>
</evidence>
<gene>
    <name evidence="3" type="ORF">BAMA_15295</name>
</gene>
<name>A0A073JT12_9BACI</name>
<evidence type="ECO:0000313" key="3">
    <source>
        <dbReference type="EMBL" id="KEK17387.1"/>
    </source>
</evidence>
<dbReference type="eggNOG" id="COG3935">
    <property type="taxonomic scope" value="Bacteria"/>
</dbReference>
<dbReference type="NCBIfam" id="TIGR01446">
    <property type="entry name" value="DnaD_dom"/>
    <property type="match status" value="1"/>
</dbReference>
<dbReference type="PANTHER" id="PTHR37293:SF9">
    <property type="entry name" value="PHI ETA ORF 22-LIKE PROTEIN"/>
    <property type="match status" value="1"/>
</dbReference>
<dbReference type="PANTHER" id="PTHR37293">
    <property type="entry name" value="PHAGE REPLICATION PROTEIN-RELATED"/>
    <property type="match status" value="1"/>
</dbReference>
<dbReference type="EMBL" id="JOTN01000030">
    <property type="protein sequence ID" value="KEK17387.1"/>
    <property type="molecule type" value="Genomic_DNA"/>
</dbReference>
<proteinExistence type="inferred from homology"/>
<dbReference type="Proteomes" id="UP000027822">
    <property type="component" value="Unassembled WGS sequence"/>
</dbReference>
<organism evidence="3 4">
    <name type="scientific">Bacillus manliponensis</name>
    <dbReference type="NCBI Taxonomy" id="574376"/>
    <lineage>
        <taxon>Bacteria</taxon>
        <taxon>Bacillati</taxon>
        <taxon>Bacillota</taxon>
        <taxon>Bacilli</taxon>
        <taxon>Bacillales</taxon>
        <taxon>Bacillaceae</taxon>
        <taxon>Bacillus</taxon>
        <taxon>Bacillus cereus group</taxon>
    </lineage>
</organism>
<dbReference type="Pfam" id="PF07261">
    <property type="entry name" value="DnaB_2"/>
    <property type="match status" value="1"/>
</dbReference>
<evidence type="ECO:0000256" key="1">
    <source>
        <dbReference type="ARBA" id="ARBA00093462"/>
    </source>
</evidence>
<accession>A0A073JT12</accession>
<evidence type="ECO:0000259" key="2">
    <source>
        <dbReference type="Pfam" id="PF07261"/>
    </source>
</evidence>
<dbReference type="InterPro" id="IPR034829">
    <property type="entry name" value="DnaD-like_sf"/>
</dbReference>
<feature type="domain" description="DnaB/C C-terminal" evidence="2">
    <location>
        <begin position="12"/>
        <end position="72"/>
    </location>
</feature>
<dbReference type="AlphaFoldDB" id="A0A073JT12"/>
<dbReference type="InterPro" id="IPR006343">
    <property type="entry name" value="DnaB/C_C"/>
</dbReference>
<comment type="caution">
    <text evidence="3">The sequence shown here is derived from an EMBL/GenBank/DDBJ whole genome shotgun (WGS) entry which is preliminary data.</text>
</comment>
<dbReference type="InterPro" id="IPR053162">
    <property type="entry name" value="DnaD"/>
</dbReference>
<keyword evidence="4" id="KW-1185">Reference proteome</keyword>
<dbReference type="Gene3D" id="1.10.10.630">
    <property type="entry name" value="DnaD domain-like"/>
    <property type="match status" value="1"/>
</dbReference>
<protein>
    <recommendedName>
        <fullName evidence="2">DnaB/C C-terminal domain-containing protein</fullName>
    </recommendedName>
</protein>
<reference evidence="3 4" key="1">
    <citation type="submission" date="2014-06" db="EMBL/GenBank/DDBJ databases">
        <title>Draft genome sequence of Bacillus manliponensis JCM 15802 (MCCC 1A00708).</title>
        <authorList>
            <person name="Lai Q."/>
            <person name="Liu Y."/>
            <person name="Shao Z."/>
        </authorList>
    </citation>
    <scope>NUCLEOTIDE SEQUENCE [LARGE SCALE GENOMIC DNA]</scope>
    <source>
        <strain evidence="3 4">JCM 15802</strain>
    </source>
</reference>
<comment type="similarity">
    <text evidence="1">Belongs to the DnaB/DnaD family.</text>
</comment>